<organism evidence="3">
    <name type="scientific">marine sediment metagenome</name>
    <dbReference type="NCBI Taxonomy" id="412755"/>
    <lineage>
        <taxon>unclassified sequences</taxon>
        <taxon>metagenomes</taxon>
        <taxon>ecological metagenomes</taxon>
    </lineage>
</organism>
<evidence type="ECO:0000313" key="3">
    <source>
        <dbReference type="EMBL" id="KKL89384.1"/>
    </source>
</evidence>
<feature type="coiled-coil region" evidence="1">
    <location>
        <begin position="10"/>
        <end position="44"/>
    </location>
</feature>
<dbReference type="EMBL" id="LAZR01020301">
    <property type="protein sequence ID" value="KKL89384.1"/>
    <property type="molecule type" value="Genomic_DNA"/>
</dbReference>
<sequence length="151" mass="16756">MKNEIDHPQLEALRINYHRLAETCDRLRLRVARLERERVLLTRRNIVLEEGRVRTLERDAGEMWPELPPAAVTPTANDPPVLEPARVTVSLGHCEVCGMATFGTRCSSHLITTPLPTDLLGDTVGGRRKLPETPVEAPDVLSKGKPDPGRG</sequence>
<accession>A0A0F9FS96</accession>
<keyword evidence="1" id="KW-0175">Coiled coil</keyword>
<dbReference type="AlphaFoldDB" id="A0A0F9FS96"/>
<reference evidence="3" key="1">
    <citation type="journal article" date="2015" name="Nature">
        <title>Complex archaea that bridge the gap between prokaryotes and eukaryotes.</title>
        <authorList>
            <person name="Spang A."/>
            <person name="Saw J.H."/>
            <person name="Jorgensen S.L."/>
            <person name="Zaremba-Niedzwiedzka K."/>
            <person name="Martijn J."/>
            <person name="Lind A.E."/>
            <person name="van Eijk R."/>
            <person name="Schleper C."/>
            <person name="Guy L."/>
            <person name="Ettema T.J."/>
        </authorList>
    </citation>
    <scope>NUCLEOTIDE SEQUENCE</scope>
</reference>
<evidence type="ECO:0000256" key="2">
    <source>
        <dbReference type="SAM" id="MobiDB-lite"/>
    </source>
</evidence>
<feature type="compositionally biased region" description="Basic and acidic residues" evidence="2">
    <location>
        <begin position="142"/>
        <end position="151"/>
    </location>
</feature>
<protein>
    <submittedName>
        <fullName evidence="3">Uncharacterized protein</fullName>
    </submittedName>
</protein>
<proteinExistence type="predicted"/>
<gene>
    <name evidence="3" type="ORF">LCGC14_1915270</name>
</gene>
<name>A0A0F9FS96_9ZZZZ</name>
<comment type="caution">
    <text evidence="3">The sequence shown here is derived from an EMBL/GenBank/DDBJ whole genome shotgun (WGS) entry which is preliminary data.</text>
</comment>
<evidence type="ECO:0000256" key="1">
    <source>
        <dbReference type="SAM" id="Coils"/>
    </source>
</evidence>
<feature type="region of interest" description="Disordered" evidence="2">
    <location>
        <begin position="118"/>
        <end position="151"/>
    </location>
</feature>